<dbReference type="AlphaFoldDB" id="A0A0E9RDX2"/>
<name>A0A0E9RDX2_ANGAN</name>
<accession>A0A0E9RDX2</accession>
<organism evidence="1">
    <name type="scientific">Anguilla anguilla</name>
    <name type="common">European freshwater eel</name>
    <name type="synonym">Muraena anguilla</name>
    <dbReference type="NCBI Taxonomy" id="7936"/>
    <lineage>
        <taxon>Eukaryota</taxon>
        <taxon>Metazoa</taxon>
        <taxon>Chordata</taxon>
        <taxon>Craniata</taxon>
        <taxon>Vertebrata</taxon>
        <taxon>Euteleostomi</taxon>
        <taxon>Actinopterygii</taxon>
        <taxon>Neopterygii</taxon>
        <taxon>Teleostei</taxon>
        <taxon>Anguilliformes</taxon>
        <taxon>Anguillidae</taxon>
        <taxon>Anguilla</taxon>
    </lineage>
</organism>
<evidence type="ECO:0000313" key="1">
    <source>
        <dbReference type="EMBL" id="JAH27326.1"/>
    </source>
</evidence>
<reference evidence="1" key="2">
    <citation type="journal article" date="2015" name="Fish Shellfish Immunol.">
        <title>Early steps in the European eel (Anguilla anguilla)-Vibrio vulnificus interaction in the gills: Role of the RtxA13 toxin.</title>
        <authorList>
            <person name="Callol A."/>
            <person name="Pajuelo D."/>
            <person name="Ebbesson L."/>
            <person name="Teles M."/>
            <person name="MacKenzie S."/>
            <person name="Amaro C."/>
        </authorList>
    </citation>
    <scope>NUCLEOTIDE SEQUENCE</scope>
</reference>
<dbReference type="EMBL" id="GBXM01065277">
    <property type="protein sequence ID" value="JAH43300.1"/>
    <property type="molecule type" value="Transcribed_RNA"/>
</dbReference>
<dbReference type="EMBL" id="GBXM01081251">
    <property type="protein sequence ID" value="JAH27326.1"/>
    <property type="molecule type" value="Transcribed_RNA"/>
</dbReference>
<proteinExistence type="predicted"/>
<protein>
    <submittedName>
        <fullName evidence="1">Uncharacterized protein</fullName>
    </submittedName>
</protein>
<reference evidence="1" key="1">
    <citation type="submission" date="2014-11" db="EMBL/GenBank/DDBJ databases">
        <authorList>
            <person name="Amaro Gonzalez C."/>
        </authorList>
    </citation>
    <scope>NUCLEOTIDE SEQUENCE</scope>
</reference>
<sequence>MADLGLGDSWRLQTQVLMNTLTSHLSINHFHELTIS</sequence>